<gene>
    <name evidence="4" type="ORF">ACFPM3_02970</name>
</gene>
<dbReference type="Pfam" id="PF13860">
    <property type="entry name" value="FlgD_ig"/>
    <property type="match status" value="1"/>
</dbReference>
<keyword evidence="5" id="KW-1185">Reference proteome</keyword>
<dbReference type="SUPFAM" id="SSF69318">
    <property type="entry name" value="Integrin alpha N-terminal domain"/>
    <property type="match status" value="1"/>
</dbReference>
<dbReference type="RefSeq" id="WP_345693101.1">
    <property type="nucleotide sequence ID" value="NZ_BAABIT010000001.1"/>
</dbReference>
<dbReference type="Proteomes" id="UP001595829">
    <property type="component" value="Unassembled WGS sequence"/>
</dbReference>
<evidence type="ECO:0000256" key="2">
    <source>
        <dbReference type="SAM" id="SignalP"/>
    </source>
</evidence>
<sequence>MTTRNNRRTTAIIGTAVTAVVVGALAPVPDAAAVPGVTVAEGEAVITLGTRDGRTAWPERIALGGGRLTVTGWADPERLRGLYEYDLPAFGGVEPGPRRLAKANFWVRWPCGGQTDELCDHFDSRLWALGDGRVGYHAPLGHQEASGGQVPPSEASLAWWEAPDVVAGAAGPYIVVNNTRQGKQLIGSFDRSDAGPPDDRQGLVHSRDITASAVWGDALWKPGSRTGTVNAYNLRTEAVTRDIDLGSGCRPDELQAVGRWLYWRCTAAARAGVWDHAEAGGIPVPATAPAQLGDGFLVWKLPDRSELRLLDFHRGAGGATAQRRIADRPLIGEWTVDKYGGHVAYVDEEHRIRIVPVDVPRSPVTALDARTDATVHLRSGSVPPPRWTGHWRLSRPAASWRLTFSDAYGRTVRVVSGTERDGAAIRAGWDGRTADGRPVAGGPYGWTLSADPGDGTGPRVVSRGTMRVLGGRSAYRDANGDGYGEYYAMTTGGKLSAHRVGPVTGSWASGAWNPATRFVPFGDIDGDGCDDMLLRTVDGDLWRTGGRCEGYYFPSNSSFPHVRIGAGWNGFDAFAAPGDLTGDGRPDLLARQTTTGYLFLYRSNATGGLDPAVRVGTGWKGYRLIGAGDLDGDGHGDLLARDPAGELWRYGGTGRGTFKPRALVFRDWGAGRTDIIGVGDISGDGLPDLLSRDANGKLLRNKGNGKGSFGATATISTGWQYYRALY</sequence>
<evidence type="ECO:0000256" key="1">
    <source>
        <dbReference type="ARBA" id="ARBA00022729"/>
    </source>
</evidence>
<dbReference type="InterPro" id="IPR028994">
    <property type="entry name" value="Integrin_alpha_N"/>
</dbReference>
<evidence type="ECO:0000259" key="3">
    <source>
        <dbReference type="Pfam" id="PF13860"/>
    </source>
</evidence>
<protein>
    <submittedName>
        <fullName evidence="4">FG-GAP-like repeat-containing protein</fullName>
    </submittedName>
</protein>
<evidence type="ECO:0000313" key="4">
    <source>
        <dbReference type="EMBL" id="MFC5021112.1"/>
    </source>
</evidence>
<dbReference type="EMBL" id="JBHSJD010000002">
    <property type="protein sequence ID" value="MFC5021112.1"/>
    <property type="molecule type" value="Genomic_DNA"/>
</dbReference>
<comment type="caution">
    <text evidence="4">The sequence shown here is derived from an EMBL/GenBank/DDBJ whole genome shotgun (WGS) entry which is preliminary data.</text>
</comment>
<keyword evidence="1 2" id="KW-0732">Signal</keyword>
<name>A0ABV9XBR4_9ACTN</name>
<dbReference type="InterPro" id="IPR013517">
    <property type="entry name" value="FG-GAP"/>
</dbReference>
<dbReference type="Gene3D" id="2.60.40.4070">
    <property type="match status" value="1"/>
</dbReference>
<dbReference type="InterPro" id="IPR025965">
    <property type="entry name" value="FlgD/Vpr_Ig-like"/>
</dbReference>
<proteinExistence type="predicted"/>
<dbReference type="PANTHER" id="PTHR44103">
    <property type="entry name" value="PROPROTEIN CONVERTASE P"/>
    <property type="match status" value="1"/>
</dbReference>
<dbReference type="Gene3D" id="2.130.10.130">
    <property type="entry name" value="Integrin alpha, N-terminal"/>
    <property type="match status" value="1"/>
</dbReference>
<evidence type="ECO:0000313" key="5">
    <source>
        <dbReference type="Proteomes" id="UP001595829"/>
    </source>
</evidence>
<dbReference type="PANTHER" id="PTHR44103:SF1">
    <property type="entry name" value="PROPROTEIN CONVERTASE P"/>
    <property type="match status" value="1"/>
</dbReference>
<feature type="chain" id="PRO_5045692289" evidence="2">
    <location>
        <begin position="27"/>
        <end position="726"/>
    </location>
</feature>
<accession>A0ABV9XBR4</accession>
<feature type="signal peptide" evidence="2">
    <location>
        <begin position="1"/>
        <end position="26"/>
    </location>
</feature>
<reference evidence="5" key="1">
    <citation type="journal article" date="2019" name="Int. J. Syst. Evol. Microbiol.">
        <title>The Global Catalogue of Microorganisms (GCM) 10K type strain sequencing project: providing services to taxonomists for standard genome sequencing and annotation.</title>
        <authorList>
            <consortium name="The Broad Institute Genomics Platform"/>
            <consortium name="The Broad Institute Genome Sequencing Center for Infectious Disease"/>
            <person name="Wu L."/>
            <person name="Ma J."/>
        </authorList>
    </citation>
    <scope>NUCLEOTIDE SEQUENCE [LARGE SCALE GENOMIC DNA]</scope>
    <source>
        <strain evidence="5">CGMCC 4.1648</strain>
    </source>
</reference>
<organism evidence="4 5">
    <name type="scientific">Streptomyces coeruleoprunus</name>
    <dbReference type="NCBI Taxonomy" id="285563"/>
    <lineage>
        <taxon>Bacteria</taxon>
        <taxon>Bacillati</taxon>
        <taxon>Actinomycetota</taxon>
        <taxon>Actinomycetes</taxon>
        <taxon>Kitasatosporales</taxon>
        <taxon>Streptomycetaceae</taxon>
        <taxon>Streptomyces</taxon>
    </lineage>
</organism>
<feature type="domain" description="FlgD/Vpr Ig-like" evidence="3">
    <location>
        <begin position="390"/>
        <end position="451"/>
    </location>
</feature>
<dbReference type="Pfam" id="PF13517">
    <property type="entry name" value="FG-GAP_3"/>
    <property type="match status" value="1"/>
</dbReference>